<gene>
    <name evidence="1" type="ORF">BJ508DRAFT_309482</name>
</gene>
<dbReference type="AlphaFoldDB" id="A0A3N4HW97"/>
<keyword evidence="2" id="KW-1185">Reference proteome</keyword>
<dbReference type="EMBL" id="ML119715">
    <property type="protein sequence ID" value="RPA78122.1"/>
    <property type="molecule type" value="Genomic_DNA"/>
</dbReference>
<evidence type="ECO:0000313" key="2">
    <source>
        <dbReference type="Proteomes" id="UP000275078"/>
    </source>
</evidence>
<dbReference type="Proteomes" id="UP000275078">
    <property type="component" value="Unassembled WGS sequence"/>
</dbReference>
<reference evidence="1 2" key="1">
    <citation type="journal article" date="2018" name="Nat. Ecol. Evol.">
        <title>Pezizomycetes genomes reveal the molecular basis of ectomycorrhizal truffle lifestyle.</title>
        <authorList>
            <person name="Murat C."/>
            <person name="Payen T."/>
            <person name="Noel B."/>
            <person name="Kuo A."/>
            <person name="Morin E."/>
            <person name="Chen J."/>
            <person name="Kohler A."/>
            <person name="Krizsan K."/>
            <person name="Balestrini R."/>
            <person name="Da Silva C."/>
            <person name="Montanini B."/>
            <person name="Hainaut M."/>
            <person name="Levati E."/>
            <person name="Barry K.W."/>
            <person name="Belfiori B."/>
            <person name="Cichocki N."/>
            <person name="Clum A."/>
            <person name="Dockter R.B."/>
            <person name="Fauchery L."/>
            <person name="Guy J."/>
            <person name="Iotti M."/>
            <person name="Le Tacon F."/>
            <person name="Lindquist E.A."/>
            <person name="Lipzen A."/>
            <person name="Malagnac F."/>
            <person name="Mello A."/>
            <person name="Molinier V."/>
            <person name="Miyauchi S."/>
            <person name="Poulain J."/>
            <person name="Riccioni C."/>
            <person name="Rubini A."/>
            <person name="Sitrit Y."/>
            <person name="Splivallo R."/>
            <person name="Traeger S."/>
            <person name="Wang M."/>
            <person name="Zifcakova L."/>
            <person name="Wipf D."/>
            <person name="Zambonelli A."/>
            <person name="Paolocci F."/>
            <person name="Nowrousian M."/>
            <person name="Ottonello S."/>
            <person name="Baldrian P."/>
            <person name="Spatafora J.W."/>
            <person name="Henrissat B."/>
            <person name="Nagy L.G."/>
            <person name="Aury J.M."/>
            <person name="Wincker P."/>
            <person name="Grigoriev I.V."/>
            <person name="Bonfante P."/>
            <person name="Martin F.M."/>
        </authorList>
    </citation>
    <scope>NUCLEOTIDE SEQUENCE [LARGE SCALE GENOMIC DNA]</scope>
    <source>
        <strain evidence="1 2">RN42</strain>
    </source>
</reference>
<name>A0A3N4HW97_ASCIM</name>
<evidence type="ECO:0000313" key="1">
    <source>
        <dbReference type="EMBL" id="RPA78122.1"/>
    </source>
</evidence>
<organism evidence="1 2">
    <name type="scientific">Ascobolus immersus RN42</name>
    <dbReference type="NCBI Taxonomy" id="1160509"/>
    <lineage>
        <taxon>Eukaryota</taxon>
        <taxon>Fungi</taxon>
        <taxon>Dikarya</taxon>
        <taxon>Ascomycota</taxon>
        <taxon>Pezizomycotina</taxon>
        <taxon>Pezizomycetes</taxon>
        <taxon>Pezizales</taxon>
        <taxon>Ascobolaceae</taxon>
        <taxon>Ascobolus</taxon>
    </lineage>
</organism>
<accession>A0A3N4HW97</accession>
<proteinExistence type="predicted"/>
<protein>
    <submittedName>
        <fullName evidence="1">Uncharacterized protein</fullName>
    </submittedName>
</protein>
<sequence length="250" mass="28835">MHEFVFPMGMLVCTRKYESSDYGLRVDSTSSSNARRSRMINNEEIRVEKASYVFQHGTAATILTAGTKKGTVAVPSVGRKESHIGTRGCIQRDYTRFSRAHRNLKLVRIFGGSWAKIARDTQPLSPLELSCINNTHWQRTRRGTEVGTGKGFKYRHRREKEHDIQNFELQEKTARFKFQIRSTPSKERIQARYKGIKEHQRGSHVRARENTFVRHIRVKRADLFDHASETNLGAWRGSTISSYKFGDQST</sequence>